<accession>A0A449I3E8</accession>
<evidence type="ECO:0000313" key="1">
    <source>
        <dbReference type="EMBL" id="VFB13934.1"/>
    </source>
</evidence>
<reference evidence="1 2" key="1">
    <citation type="submission" date="2019-02" db="EMBL/GenBank/DDBJ databases">
        <authorList>
            <consortium name="Pathogen Informatics"/>
        </authorList>
    </citation>
    <scope>NUCLEOTIDE SEQUENCE [LARGE SCALE GENOMIC DNA]</scope>
    <source>
        <strain evidence="1 2">3012STDY7078512</strain>
    </source>
</reference>
<proteinExistence type="predicted"/>
<gene>
    <name evidence="1" type="ORF">NCTC7812_01467</name>
</gene>
<dbReference type="OrthoDB" id="9813134at2"/>
<organism evidence="1 2">
    <name type="scientific">Prevotella heparinolytica</name>
    <dbReference type="NCBI Taxonomy" id="28113"/>
    <lineage>
        <taxon>Bacteria</taxon>
        <taxon>Pseudomonadati</taxon>
        <taxon>Bacteroidota</taxon>
        <taxon>Bacteroidia</taxon>
        <taxon>Bacteroidales</taxon>
        <taxon>Bacteroidaceae</taxon>
        <taxon>Bacteroides</taxon>
    </lineage>
</organism>
<dbReference type="EMBL" id="CAACYH010000004">
    <property type="protein sequence ID" value="VFB13934.1"/>
    <property type="molecule type" value="Genomic_DNA"/>
</dbReference>
<dbReference type="AlphaFoldDB" id="A0A449I3E8"/>
<dbReference type="RefSeq" id="WP_131752135.1">
    <property type="nucleotide sequence ID" value="NZ_CAACYH010000004.1"/>
</dbReference>
<evidence type="ECO:0000313" key="2">
    <source>
        <dbReference type="Proteomes" id="UP000396835"/>
    </source>
</evidence>
<sequence length="62" mass="7229">MYKIFRYFAGNGKGDDYPAYFGMTLEMYFYQQMIACEKFKNIGSWWQSKKGKGACGVDIVVF</sequence>
<name>A0A449I3E8_9BACE</name>
<dbReference type="Proteomes" id="UP000396835">
    <property type="component" value="Unassembled WGS sequence"/>
</dbReference>
<protein>
    <submittedName>
        <fullName evidence="1">DUF234 DEXX-box ATPase</fullName>
    </submittedName>
</protein>